<feature type="transmembrane region" description="Helical" evidence="8">
    <location>
        <begin position="236"/>
        <end position="255"/>
    </location>
</feature>
<evidence type="ECO:0000256" key="6">
    <source>
        <dbReference type="ARBA" id="ARBA00022989"/>
    </source>
</evidence>
<gene>
    <name evidence="10" type="ORF">DCC35_01355</name>
</gene>
<feature type="domain" description="Glycosyltransferase RgtA/B/C/D-like" evidence="9">
    <location>
        <begin position="116"/>
        <end position="237"/>
    </location>
</feature>
<organism evidence="10 11">
    <name type="scientific">Mangrovivirga cuniculi</name>
    <dbReference type="NCBI Taxonomy" id="2715131"/>
    <lineage>
        <taxon>Bacteria</taxon>
        <taxon>Pseudomonadati</taxon>
        <taxon>Bacteroidota</taxon>
        <taxon>Cytophagia</taxon>
        <taxon>Cytophagales</taxon>
        <taxon>Mangrovivirgaceae</taxon>
        <taxon>Mangrovivirga</taxon>
    </lineage>
</organism>
<proteinExistence type="predicted"/>
<evidence type="ECO:0000259" key="9">
    <source>
        <dbReference type="Pfam" id="PF13231"/>
    </source>
</evidence>
<evidence type="ECO:0000313" key="10">
    <source>
        <dbReference type="EMBL" id="QCK13494.1"/>
    </source>
</evidence>
<feature type="transmembrane region" description="Helical" evidence="8">
    <location>
        <begin position="142"/>
        <end position="162"/>
    </location>
</feature>
<evidence type="ECO:0000256" key="4">
    <source>
        <dbReference type="ARBA" id="ARBA00022679"/>
    </source>
</evidence>
<dbReference type="Pfam" id="PF13231">
    <property type="entry name" value="PMT_2"/>
    <property type="match status" value="1"/>
</dbReference>
<feature type="transmembrane region" description="Helical" evidence="8">
    <location>
        <begin position="197"/>
        <end position="224"/>
    </location>
</feature>
<dbReference type="GO" id="GO:0005886">
    <property type="term" value="C:plasma membrane"/>
    <property type="evidence" value="ECO:0007669"/>
    <property type="project" value="UniProtKB-SubCell"/>
</dbReference>
<reference evidence="10 11" key="1">
    <citation type="submission" date="2018-04" db="EMBL/GenBank/DDBJ databases">
        <title>Complete genome uncultured novel isolate.</title>
        <authorList>
            <person name="Merlino G."/>
        </authorList>
    </citation>
    <scope>NUCLEOTIDE SEQUENCE [LARGE SCALE GENOMIC DNA]</scope>
    <source>
        <strain evidence="11">R1DC9</strain>
    </source>
</reference>
<dbReference type="PANTHER" id="PTHR33908">
    <property type="entry name" value="MANNOSYLTRANSFERASE YKCB-RELATED"/>
    <property type="match status" value="1"/>
</dbReference>
<feature type="transmembrane region" description="Helical" evidence="8">
    <location>
        <begin position="115"/>
        <end position="135"/>
    </location>
</feature>
<feature type="transmembrane region" description="Helical" evidence="8">
    <location>
        <begin position="390"/>
        <end position="409"/>
    </location>
</feature>
<evidence type="ECO:0000256" key="3">
    <source>
        <dbReference type="ARBA" id="ARBA00022676"/>
    </source>
</evidence>
<keyword evidence="5 8" id="KW-0812">Transmembrane</keyword>
<feature type="transmembrane region" description="Helical" evidence="8">
    <location>
        <begin position="12"/>
        <end position="30"/>
    </location>
</feature>
<dbReference type="KEGG" id="fpf:DCC35_01355"/>
<feature type="transmembrane region" description="Helical" evidence="8">
    <location>
        <begin position="168"/>
        <end position="185"/>
    </location>
</feature>
<dbReference type="InterPro" id="IPR038731">
    <property type="entry name" value="RgtA/B/C-like"/>
</dbReference>
<comment type="subcellular location">
    <subcellularLocation>
        <location evidence="1">Cell membrane</location>
        <topology evidence="1">Multi-pass membrane protein</topology>
    </subcellularLocation>
</comment>
<protein>
    <recommendedName>
        <fullName evidence="9">Glycosyltransferase RgtA/B/C/D-like domain-containing protein</fullName>
    </recommendedName>
</protein>
<name>A0A4D7JXS2_9BACT</name>
<dbReference type="GO" id="GO:0009103">
    <property type="term" value="P:lipopolysaccharide biosynthetic process"/>
    <property type="evidence" value="ECO:0007669"/>
    <property type="project" value="UniProtKB-ARBA"/>
</dbReference>
<keyword evidence="3" id="KW-0328">Glycosyltransferase</keyword>
<feature type="transmembrane region" description="Helical" evidence="8">
    <location>
        <begin position="359"/>
        <end position="378"/>
    </location>
</feature>
<evidence type="ECO:0000256" key="2">
    <source>
        <dbReference type="ARBA" id="ARBA00022475"/>
    </source>
</evidence>
<evidence type="ECO:0000256" key="1">
    <source>
        <dbReference type="ARBA" id="ARBA00004651"/>
    </source>
</evidence>
<dbReference type="AlphaFoldDB" id="A0A4D7JXS2"/>
<evidence type="ECO:0000256" key="7">
    <source>
        <dbReference type="ARBA" id="ARBA00023136"/>
    </source>
</evidence>
<keyword evidence="4" id="KW-0808">Transferase</keyword>
<keyword evidence="7 8" id="KW-0472">Membrane</keyword>
<keyword evidence="6 8" id="KW-1133">Transmembrane helix</keyword>
<sequence>MNLKTRFNRALPIITVLVVLVSVILMVSSMSKLSQTHDESGHIVAGLEWFQGSYEVSPQNPPFSRIWSAIIPYLKGERVNIPKNLHENYWANGAAGGALTKKFDSSEEYRSFLQYARVGPLIMFILTLFLVYLVGDKLKDKVTGYIAVIIMATTPLVMAHSTLATTDVPAMGTCLLSIYLIILWIEKPDSKRSVLMGIGFALAVCTKFTAILFVTPSLVVLLVLKVWKKPVDLFPYFKKFPVIIFTSLLTVWAVYRFSFGLIGDIPHDGMLEAGDCYASNPILSQVQTWKVPAPEFFKGLGDTWCQNQVPIKGYLMGDLKPTGSIFFYPISFIVKTPITLLFLFLFSISITIYYRLFNWKVLGMFSVIFIVFLLSFISNLNIGLRHIIQVFPFISLVSAFGVTILIEKLDNSRKHWAGIVTALLLGAQATISWSQYPHWLSYFNLIGGNDPGNIIVDSDLDWGQGLYELEEFFEGKDVDSLHIAVFHTYNLCNYDLPDMSYIGPTEKKTGWIAISEFVYRKVPDWGLENPCDFVDFIGYDVPFEERYDWLRKYEPVAKVGGGSIRIYHITE</sequence>
<dbReference type="PANTHER" id="PTHR33908:SF11">
    <property type="entry name" value="MEMBRANE PROTEIN"/>
    <property type="match status" value="1"/>
</dbReference>
<evidence type="ECO:0000256" key="5">
    <source>
        <dbReference type="ARBA" id="ARBA00022692"/>
    </source>
</evidence>
<dbReference type="GO" id="GO:0016763">
    <property type="term" value="F:pentosyltransferase activity"/>
    <property type="evidence" value="ECO:0007669"/>
    <property type="project" value="TreeGrafter"/>
</dbReference>
<keyword evidence="2" id="KW-1003">Cell membrane</keyword>
<accession>A0A4D7JXS2</accession>
<keyword evidence="11" id="KW-1185">Reference proteome</keyword>
<dbReference type="OrthoDB" id="2034231at2"/>
<evidence type="ECO:0000256" key="8">
    <source>
        <dbReference type="SAM" id="Phobius"/>
    </source>
</evidence>
<evidence type="ECO:0000313" key="11">
    <source>
        <dbReference type="Proteomes" id="UP000298616"/>
    </source>
</evidence>
<dbReference type="EMBL" id="CP028923">
    <property type="protein sequence ID" value="QCK13494.1"/>
    <property type="molecule type" value="Genomic_DNA"/>
</dbReference>
<dbReference type="Proteomes" id="UP000298616">
    <property type="component" value="Chromosome"/>
</dbReference>
<dbReference type="InterPro" id="IPR050297">
    <property type="entry name" value="LipidA_mod_glycosyltrf_83"/>
</dbReference>
<feature type="transmembrane region" description="Helical" evidence="8">
    <location>
        <begin position="325"/>
        <end position="353"/>
    </location>
</feature>